<dbReference type="EMBL" id="JBEPLJ010000003">
    <property type="protein sequence ID" value="MET3584905.1"/>
    <property type="molecule type" value="Genomic_DNA"/>
</dbReference>
<proteinExistence type="predicted"/>
<protein>
    <submittedName>
        <fullName evidence="1">Uncharacterized protein</fullName>
    </submittedName>
</protein>
<gene>
    <name evidence="1" type="ORF">ABID21_001006</name>
</gene>
<sequence>MLALFELLKPKASPTPLHRIGGNRDGPYLLPDDLDGITACFSPGVDNVKYFADTMVKRYSIDCHMCDYSSEVG</sequence>
<name>A0ABV2H2Y5_9HYPH</name>
<organism evidence="1 2">
    <name type="scientific">Pseudorhizobium tarimense</name>
    <dbReference type="NCBI Taxonomy" id="1079109"/>
    <lineage>
        <taxon>Bacteria</taxon>
        <taxon>Pseudomonadati</taxon>
        <taxon>Pseudomonadota</taxon>
        <taxon>Alphaproteobacteria</taxon>
        <taxon>Hyphomicrobiales</taxon>
        <taxon>Rhizobiaceae</taxon>
        <taxon>Rhizobium/Agrobacterium group</taxon>
        <taxon>Pseudorhizobium</taxon>
    </lineage>
</organism>
<accession>A0ABV2H2Y5</accession>
<evidence type="ECO:0000313" key="2">
    <source>
        <dbReference type="Proteomes" id="UP001549031"/>
    </source>
</evidence>
<dbReference type="Proteomes" id="UP001549031">
    <property type="component" value="Unassembled WGS sequence"/>
</dbReference>
<evidence type="ECO:0000313" key="1">
    <source>
        <dbReference type="EMBL" id="MET3584905.1"/>
    </source>
</evidence>
<reference evidence="1 2" key="1">
    <citation type="submission" date="2024-06" db="EMBL/GenBank/DDBJ databases">
        <title>Genomic Encyclopedia of Type Strains, Phase IV (KMG-IV): sequencing the most valuable type-strain genomes for metagenomic binning, comparative biology and taxonomic classification.</title>
        <authorList>
            <person name="Goeker M."/>
        </authorList>
    </citation>
    <scope>NUCLEOTIDE SEQUENCE [LARGE SCALE GENOMIC DNA]</scope>
    <source>
        <strain evidence="1 2">DSM 105042</strain>
    </source>
</reference>
<dbReference type="RefSeq" id="WP_247242837.1">
    <property type="nucleotide sequence ID" value="NZ_JALJRA010000003.1"/>
</dbReference>
<comment type="caution">
    <text evidence="1">The sequence shown here is derived from an EMBL/GenBank/DDBJ whole genome shotgun (WGS) entry which is preliminary data.</text>
</comment>
<keyword evidence="2" id="KW-1185">Reference proteome</keyword>